<accession>A0A1E5G309</accession>
<feature type="transmembrane region" description="Helical" evidence="1">
    <location>
        <begin position="109"/>
        <end position="131"/>
    </location>
</feature>
<protein>
    <recommendedName>
        <fullName evidence="2">Peptidase M56 domain-containing protein</fullName>
    </recommendedName>
</protein>
<keyword evidence="4" id="KW-1185">Reference proteome</keyword>
<dbReference type="Proteomes" id="UP000094296">
    <property type="component" value="Unassembled WGS sequence"/>
</dbReference>
<dbReference type="STRING" id="766136.BHF68_03910"/>
<dbReference type="InterPro" id="IPR052173">
    <property type="entry name" value="Beta-lactam_resp_regulator"/>
</dbReference>
<sequence length="684" mass="78036">MDTLFLQVLNMSITASYVILFVIIARLFLKKLPKIFSYALWSVVLFRLVSPFSFESVFSLLPGNTQTFNTDIATSQAPRIDSGITVIDQAVNRALPAPAVEASVNPMQVWIALGEVIWIIGIVALLTYSIFTAIKLSNRLKAATHVYDNVYEMDWIKTPFIFSIISPKIYLPTGLSEKEKEYIIRHEQTHISRFDHVFKPVAFLVLSIHWFNPLVWVAFILMSEDMEMSCDESVIKQMGNGIKKDYSTSLLALSTGRRIIGGCPLAFGENNTKGRIMNVLHYKKPAFWVVIIVGILVVVMSFGLMSNPQDSSLTIEDYANKVIDERIEFLAGAYSIINREITRLEKVTSFDHILPSTVEIWRLEYRLQPDDINNVLLAGGMNEIDGWITEDESMGKPMLVFSYQGSKLQYLGMMRSGEADFTKISGQEMALQRFLEGKGILPRVTYSGNHIVVKFPLSSGETSQLLLSQPVLQGDEGMWCVERWMDGNGNLYYEMPNTDGFKADYYRELQERVDAGIDMSLLDPLQVALDFINNELGQRVTLDKLEPINNATIEDFYQTPESSYIGYISNFTVDEFTKSSFHLEQIEWLTLGDTDRLRELDIDPNYMMPNGFYIYQNPNSYPMFHQVTEETEYKIIDWGAEIYHKSVNMEQFIESLEQYSNYAPPYTVVTKDGYVISITEVYVP</sequence>
<dbReference type="RefSeq" id="WP_069642762.1">
    <property type="nucleotide sequence ID" value="NZ_MIJE01000011.1"/>
</dbReference>
<evidence type="ECO:0000256" key="1">
    <source>
        <dbReference type="SAM" id="Phobius"/>
    </source>
</evidence>
<evidence type="ECO:0000259" key="2">
    <source>
        <dbReference type="Pfam" id="PF05569"/>
    </source>
</evidence>
<dbReference type="Pfam" id="PF05569">
    <property type="entry name" value="Peptidase_M56"/>
    <property type="match status" value="1"/>
</dbReference>
<feature type="transmembrane region" description="Helical" evidence="1">
    <location>
        <begin position="35"/>
        <end position="54"/>
    </location>
</feature>
<dbReference type="InterPro" id="IPR008756">
    <property type="entry name" value="Peptidase_M56"/>
</dbReference>
<dbReference type="PANTHER" id="PTHR34978:SF3">
    <property type="entry name" value="SLR0241 PROTEIN"/>
    <property type="match status" value="1"/>
</dbReference>
<evidence type="ECO:0000313" key="4">
    <source>
        <dbReference type="Proteomes" id="UP000094296"/>
    </source>
</evidence>
<feature type="transmembrane region" description="Helical" evidence="1">
    <location>
        <begin position="286"/>
        <end position="305"/>
    </location>
</feature>
<gene>
    <name evidence="3" type="ORF">BHF68_03910</name>
</gene>
<evidence type="ECO:0000313" key="3">
    <source>
        <dbReference type="EMBL" id="OEF97364.1"/>
    </source>
</evidence>
<feature type="domain" description="Peptidase M56" evidence="2">
    <location>
        <begin position="7"/>
        <end position="279"/>
    </location>
</feature>
<name>A0A1E5G309_9FIRM</name>
<feature type="transmembrane region" description="Helical" evidence="1">
    <location>
        <begin position="201"/>
        <end position="222"/>
    </location>
</feature>
<feature type="transmembrane region" description="Helical" evidence="1">
    <location>
        <begin position="6"/>
        <end position="28"/>
    </location>
</feature>
<reference evidence="3 4" key="1">
    <citation type="submission" date="2016-09" db="EMBL/GenBank/DDBJ databases">
        <title>Draft genome sequence for the type strain of Desulfuribacillus alkaliarsenatis AHT28, an obligately anaerobic, sulfidogenic bacterium isolated from Russian soda lake sediments.</title>
        <authorList>
            <person name="Abin C.A."/>
            <person name="Hollibaugh J.T."/>
        </authorList>
    </citation>
    <scope>NUCLEOTIDE SEQUENCE [LARGE SCALE GENOMIC DNA]</scope>
    <source>
        <strain evidence="3 4">AHT28</strain>
    </source>
</reference>
<dbReference type="CDD" id="cd07341">
    <property type="entry name" value="M56_BlaR1_MecR1_like"/>
    <property type="match status" value="1"/>
</dbReference>
<comment type="caution">
    <text evidence="3">The sequence shown here is derived from an EMBL/GenBank/DDBJ whole genome shotgun (WGS) entry which is preliminary data.</text>
</comment>
<keyword evidence="1" id="KW-0472">Membrane</keyword>
<keyword evidence="1" id="KW-0812">Transmembrane</keyword>
<proteinExistence type="predicted"/>
<organism evidence="3 4">
    <name type="scientific">Desulfuribacillus alkaliarsenatis</name>
    <dbReference type="NCBI Taxonomy" id="766136"/>
    <lineage>
        <taxon>Bacteria</taxon>
        <taxon>Bacillati</taxon>
        <taxon>Bacillota</taxon>
        <taxon>Desulfuribacillia</taxon>
        <taxon>Desulfuribacillales</taxon>
        <taxon>Desulfuribacillaceae</taxon>
        <taxon>Desulfuribacillus</taxon>
    </lineage>
</organism>
<keyword evidence="1" id="KW-1133">Transmembrane helix</keyword>
<dbReference type="PANTHER" id="PTHR34978">
    <property type="entry name" value="POSSIBLE SENSOR-TRANSDUCER PROTEIN BLAR"/>
    <property type="match status" value="1"/>
</dbReference>
<dbReference type="AlphaFoldDB" id="A0A1E5G309"/>
<dbReference type="EMBL" id="MIJE01000011">
    <property type="protein sequence ID" value="OEF97364.1"/>
    <property type="molecule type" value="Genomic_DNA"/>
</dbReference>